<dbReference type="GO" id="GO:0006952">
    <property type="term" value="P:defense response"/>
    <property type="evidence" value="ECO:0007669"/>
    <property type="project" value="UniProtKB-KW"/>
</dbReference>
<evidence type="ECO:0000259" key="5">
    <source>
        <dbReference type="PROSITE" id="PS50104"/>
    </source>
</evidence>
<dbReference type="SMART" id="SM00255">
    <property type="entry name" value="TIR"/>
    <property type="match status" value="1"/>
</dbReference>
<dbReference type="Gene3D" id="1.10.8.430">
    <property type="entry name" value="Helical domain of apoptotic protease-activating factors"/>
    <property type="match status" value="1"/>
</dbReference>
<dbReference type="InterPro" id="IPR035897">
    <property type="entry name" value="Toll_tir_struct_dom_sf"/>
</dbReference>
<keyword evidence="7" id="KW-1185">Reference proteome</keyword>
<keyword evidence="4" id="KW-0520">NAD</keyword>
<dbReference type="FunFam" id="3.40.50.10140:FF:000007">
    <property type="entry name" value="Disease resistance protein (TIR-NBS-LRR class)"/>
    <property type="match status" value="1"/>
</dbReference>
<dbReference type="GO" id="GO:0007165">
    <property type="term" value="P:signal transduction"/>
    <property type="evidence" value="ECO:0007669"/>
    <property type="project" value="InterPro"/>
</dbReference>
<dbReference type="InterPro" id="IPR044974">
    <property type="entry name" value="Disease_R_plants"/>
</dbReference>
<dbReference type="Gene3D" id="3.40.50.10140">
    <property type="entry name" value="Toll/interleukin-1 receptor homology (TIR) domain"/>
    <property type="match status" value="1"/>
</dbReference>
<evidence type="ECO:0000313" key="7">
    <source>
        <dbReference type="Proteomes" id="UP000291084"/>
    </source>
</evidence>
<dbReference type="InterPro" id="IPR000157">
    <property type="entry name" value="TIR_dom"/>
</dbReference>
<dbReference type="InterPro" id="IPR002182">
    <property type="entry name" value="NB-ARC"/>
</dbReference>
<dbReference type="Pfam" id="PF00931">
    <property type="entry name" value="NB-ARC"/>
    <property type="match status" value="1"/>
</dbReference>
<dbReference type="Pfam" id="PF23282">
    <property type="entry name" value="WHD_ROQ1"/>
    <property type="match status" value="1"/>
</dbReference>
<dbReference type="EMBL" id="AP015044">
    <property type="protein sequence ID" value="BAU02009.1"/>
    <property type="molecule type" value="Genomic_DNA"/>
</dbReference>
<dbReference type="PANTHER" id="PTHR11017:SF455">
    <property type="entry name" value="NB-ARC DOMAIN PROTEIN"/>
    <property type="match status" value="1"/>
</dbReference>
<sequence length="537" mass="61340">MARRISLSLSSSHHTWIYDVFLNFRGEDTRFYFTDNLYHSLCQKGIHTFIDQEGLRKGEEITPALFHAIQNSRISIVVFSKNYASSTFCLNELVKILECAKEEGRSIYPIFYVVDPSEIRYQTGTYAEVLSKHEAKFHNDADNEKAKKWRKALQEAANLSGWHFQHGSGSEYEFIEKIVVEIFTKINYIPLYVPNNGIGLENAVQGVKSLLGDGSAVNMIGIYGIGGIGKTTIARALYNTIFWHYEGSCFLPDIRENAINKYGIVQLQEILLSEILKEEDIKVRDINRGIPLIKRRLERKKVLLVLDDVDKIEQLKVLAGECDWFGSGSIIIITTRDKHLLEAHGVVNLYEVKPLHVEKALELFNRHAFKNGKVDPAHMNISKRAVSYACGLPLALEVIGSHLFGKSLDECRSALDKYESIPHEKIHEILKISYDGLEENEKGIFLDIACFFNTCELGNVTPLLKAHGFHVEDGLRVLVDRSLIKIDSSDFLRMHDLIRDTGREIVRKESTIELDVVDYGLTRTLFMFWRKIRDLIK</sequence>
<accession>A0A0S3TA10</accession>
<dbReference type="InterPro" id="IPR036390">
    <property type="entry name" value="WH_DNA-bd_sf"/>
</dbReference>
<dbReference type="SUPFAM" id="SSF46785">
    <property type="entry name" value="Winged helix' DNA-binding domain"/>
    <property type="match status" value="1"/>
</dbReference>
<dbReference type="GO" id="GO:0043531">
    <property type="term" value="F:ADP binding"/>
    <property type="evidence" value="ECO:0007669"/>
    <property type="project" value="InterPro"/>
</dbReference>
<protein>
    <recommendedName>
        <fullName evidence="5">TIR domain-containing protein</fullName>
    </recommendedName>
</protein>
<evidence type="ECO:0000256" key="3">
    <source>
        <dbReference type="ARBA" id="ARBA00022821"/>
    </source>
</evidence>
<keyword evidence="3" id="KW-0611">Plant defense</keyword>
<dbReference type="PANTHER" id="PTHR11017">
    <property type="entry name" value="LEUCINE-RICH REPEAT-CONTAINING PROTEIN"/>
    <property type="match status" value="1"/>
</dbReference>
<dbReference type="SUPFAM" id="SSF52540">
    <property type="entry name" value="P-loop containing nucleoside triphosphate hydrolases"/>
    <property type="match status" value="1"/>
</dbReference>
<dbReference type="InterPro" id="IPR042197">
    <property type="entry name" value="Apaf_helical"/>
</dbReference>
<evidence type="ECO:0000256" key="1">
    <source>
        <dbReference type="ARBA" id="ARBA00022614"/>
    </source>
</evidence>
<proteinExistence type="predicted"/>
<gene>
    <name evidence="6" type="primary">Vigan.11G141000</name>
    <name evidence="6" type="ORF">VIGAN_11141000</name>
</gene>
<dbReference type="OrthoDB" id="1357022at2759"/>
<feature type="domain" description="TIR" evidence="5">
    <location>
        <begin position="16"/>
        <end position="186"/>
    </location>
</feature>
<evidence type="ECO:0000256" key="4">
    <source>
        <dbReference type="ARBA" id="ARBA00023027"/>
    </source>
</evidence>
<dbReference type="InterPro" id="IPR027417">
    <property type="entry name" value="P-loop_NTPase"/>
</dbReference>
<dbReference type="SUPFAM" id="SSF52200">
    <property type="entry name" value="Toll/Interleukin receptor TIR domain"/>
    <property type="match status" value="1"/>
</dbReference>
<organism evidence="6 7">
    <name type="scientific">Vigna angularis var. angularis</name>
    <dbReference type="NCBI Taxonomy" id="157739"/>
    <lineage>
        <taxon>Eukaryota</taxon>
        <taxon>Viridiplantae</taxon>
        <taxon>Streptophyta</taxon>
        <taxon>Embryophyta</taxon>
        <taxon>Tracheophyta</taxon>
        <taxon>Spermatophyta</taxon>
        <taxon>Magnoliopsida</taxon>
        <taxon>eudicotyledons</taxon>
        <taxon>Gunneridae</taxon>
        <taxon>Pentapetalae</taxon>
        <taxon>rosids</taxon>
        <taxon>fabids</taxon>
        <taxon>Fabales</taxon>
        <taxon>Fabaceae</taxon>
        <taxon>Papilionoideae</taxon>
        <taxon>50 kb inversion clade</taxon>
        <taxon>NPAAA clade</taxon>
        <taxon>indigoferoid/millettioid clade</taxon>
        <taxon>Phaseoleae</taxon>
        <taxon>Vigna</taxon>
    </lineage>
</organism>
<reference evidence="6 7" key="1">
    <citation type="journal article" date="2015" name="Sci. Rep.">
        <title>The power of single molecule real-time sequencing technology in the de novo assembly of a eukaryotic genome.</title>
        <authorList>
            <person name="Sakai H."/>
            <person name="Naito K."/>
            <person name="Ogiso-Tanaka E."/>
            <person name="Takahashi Y."/>
            <person name="Iseki K."/>
            <person name="Muto C."/>
            <person name="Satou K."/>
            <person name="Teruya K."/>
            <person name="Shiroma A."/>
            <person name="Shimoji M."/>
            <person name="Hirano T."/>
            <person name="Itoh T."/>
            <person name="Kaga A."/>
            <person name="Tomooka N."/>
        </authorList>
    </citation>
    <scope>NUCLEOTIDE SEQUENCE [LARGE SCALE GENOMIC DNA]</scope>
    <source>
        <strain evidence="7">cv. Shumari</strain>
    </source>
</reference>
<dbReference type="PROSITE" id="PS50104">
    <property type="entry name" value="TIR"/>
    <property type="match status" value="1"/>
</dbReference>
<keyword evidence="1" id="KW-0433">Leucine-rich repeat</keyword>
<dbReference type="Pfam" id="PF01582">
    <property type="entry name" value="TIR"/>
    <property type="match status" value="1"/>
</dbReference>
<dbReference type="AlphaFoldDB" id="A0A0S3TA10"/>
<name>A0A0S3TA10_PHAAN</name>
<dbReference type="InterPro" id="IPR058192">
    <property type="entry name" value="WHD_ROQ1-like"/>
</dbReference>
<dbReference type="PRINTS" id="PR00364">
    <property type="entry name" value="DISEASERSIST"/>
</dbReference>
<evidence type="ECO:0000256" key="2">
    <source>
        <dbReference type="ARBA" id="ARBA00022737"/>
    </source>
</evidence>
<dbReference type="Gene3D" id="3.40.50.300">
    <property type="entry name" value="P-loop containing nucleotide triphosphate hydrolases"/>
    <property type="match status" value="1"/>
</dbReference>
<evidence type="ECO:0000313" key="6">
    <source>
        <dbReference type="EMBL" id="BAU02009.1"/>
    </source>
</evidence>
<keyword evidence="2" id="KW-0677">Repeat</keyword>
<dbReference type="Proteomes" id="UP000291084">
    <property type="component" value="Chromosome 11"/>
</dbReference>